<evidence type="ECO:0000313" key="2">
    <source>
        <dbReference type="Proteomes" id="UP000814128"/>
    </source>
</evidence>
<reference evidence="1" key="1">
    <citation type="submission" date="2021-02" db="EMBL/GenBank/DDBJ databases">
        <authorList>
            <consortium name="DOE Joint Genome Institute"/>
            <person name="Ahrendt S."/>
            <person name="Looney B.P."/>
            <person name="Miyauchi S."/>
            <person name="Morin E."/>
            <person name="Drula E."/>
            <person name="Courty P.E."/>
            <person name="Chicoki N."/>
            <person name="Fauchery L."/>
            <person name="Kohler A."/>
            <person name="Kuo A."/>
            <person name="Labutti K."/>
            <person name="Pangilinan J."/>
            <person name="Lipzen A."/>
            <person name="Riley R."/>
            <person name="Andreopoulos W."/>
            <person name="He G."/>
            <person name="Johnson J."/>
            <person name="Barry K.W."/>
            <person name="Grigoriev I.V."/>
            <person name="Nagy L."/>
            <person name="Hibbett D."/>
            <person name="Henrissat B."/>
            <person name="Matheny P.B."/>
            <person name="Labbe J."/>
            <person name="Martin F."/>
        </authorList>
    </citation>
    <scope>NUCLEOTIDE SEQUENCE</scope>
    <source>
        <strain evidence="1">EC-137</strain>
    </source>
</reference>
<protein>
    <submittedName>
        <fullName evidence="1">Uncharacterized protein</fullName>
    </submittedName>
</protein>
<dbReference type="EMBL" id="MU273480">
    <property type="protein sequence ID" value="KAI0035775.1"/>
    <property type="molecule type" value="Genomic_DNA"/>
</dbReference>
<proteinExistence type="predicted"/>
<name>A0ACB8QW53_9AGAM</name>
<keyword evidence="2" id="KW-1185">Reference proteome</keyword>
<reference evidence="1" key="2">
    <citation type="journal article" date="2022" name="New Phytol.">
        <title>Evolutionary transition to the ectomycorrhizal habit in the genomes of a hyperdiverse lineage of mushroom-forming fungi.</title>
        <authorList>
            <person name="Looney B."/>
            <person name="Miyauchi S."/>
            <person name="Morin E."/>
            <person name="Drula E."/>
            <person name="Courty P.E."/>
            <person name="Kohler A."/>
            <person name="Kuo A."/>
            <person name="LaButti K."/>
            <person name="Pangilinan J."/>
            <person name="Lipzen A."/>
            <person name="Riley R."/>
            <person name="Andreopoulos W."/>
            <person name="He G."/>
            <person name="Johnson J."/>
            <person name="Nolan M."/>
            <person name="Tritt A."/>
            <person name="Barry K.W."/>
            <person name="Grigoriev I.V."/>
            <person name="Nagy L.G."/>
            <person name="Hibbett D."/>
            <person name="Henrissat B."/>
            <person name="Matheny P.B."/>
            <person name="Labbe J."/>
            <person name="Martin F.M."/>
        </authorList>
    </citation>
    <scope>NUCLEOTIDE SEQUENCE</scope>
    <source>
        <strain evidence="1">EC-137</strain>
    </source>
</reference>
<organism evidence="1 2">
    <name type="scientific">Vararia minispora EC-137</name>
    <dbReference type="NCBI Taxonomy" id="1314806"/>
    <lineage>
        <taxon>Eukaryota</taxon>
        <taxon>Fungi</taxon>
        <taxon>Dikarya</taxon>
        <taxon>Basidiomycota</taxon>
        <taxon>Agaricomycotina</taxon>
        <taxon>Agaricomycetes</taxon>
        <taxon>Russulales</taxon>
        <taxon>Lachnocladiaceae</taxon>
        <taxon>Vararia</taxon>
    </lineage>
</organism>
<evidence type="ECO:0000313" key="1">
    <source>
        <dbReference type="EMBL" id="KAI0035775.1"/>
    </source>
</evidence>
<dbReference type="Proteomes" id="UP000814128">
    <property type="component" value="Unassembled WGS sequence"/>
</dbReference>
<comment type="caution">
    <text evidence="1">The sequence shown here is derived from an EMBL/GenBank/DDBJ whole genome shotgun (WGS) entry which is preliminary data.</text>
</comment>
<gene>
    <name evidence="1" type="ORF">K488DRAFT_76464</name>
</gene>
<accession>A0ACB8QW53</accession>
<sequence length="429" mass="48072">MSTLACRRLVFRRPFLSAPPSPSSLSVLGQSILTDDYTNVTPAILSKLPIRLWEKHGHPLCTLRSLVESHFSDFASLSAPSPLVTPAQNFDVLSFPPDHPGRARSDSYYLNRSLMLRTHASTHQVESFAKEHDRWLLTADVYRRDEIDASHYPVFHQMEGGRVFGTDTTSLKILEEENRALEEVLERSPIHIVDAPHYSPTNPVQAGHSADAAALVSRSLKLSLNGLMLKLFGGASNKDEPLQVRWIEAEFPFTSPSFEVEVFFRGKWLEILGSGVVLQSTLDRANVPGKIGWAFGLGLERIAMILFSIPDIRLFWTSDERFHSQFSPNAISTFVPYSKYPAASRDISFWLGAGTHDNDVYDVVRDVVGDVAEDVVVLDRFTHPKTGRRSATFRITYRSMERSLVGSEVSAMQGRVRDTLIGRLGVEMR</sequence>